<feature type="domain" description="HTH lysR-type" evidence="5">
    <location>
        <begin position="1"/>
        <end position="58"/>
    </location>
</feature>
<name>A0A4Q2U0L7_9HYPH</name>
<organism evidence="6 7">
    <name type="scientific">Lichenibacterium minor</name>
    <dbReference type="NCBI Taxonomy" id="2316528"/>
    <lineage>
        <taxon>Bacteria</taxon>
        <taxon>Pseudomonadati</taxon>
        <taxon>Pseudomonadota</taxon>
        <taxon>Alphaproteobacteria</taxon>
        <taxon>Hyphomicrobiales</taxon>
        <taxon>Lichenihabitantaceae</taxon>
        <taxon>Lichenibacterium</taxon>
    </lineage>
</organism>
<keyword evidence="2" id="KW-0805">Transcription regulation</keyword>
<evidence type="ECO:0000313" key="6">
    <source>
        <dbReference type="EMBL" id="RYC29822.1"/>
    </source>
</evidence>
<dbReference type="AlphaFoldDB" id="A0A4Q2U0L7"/>
<evidence type="ECO:0000313" key="7">
    <source>
        <dbReference type="Proteomes" id="UP000290759"/>
    </source>
</evidence>
<dbReference type="SUPFAM" id="SSF53850">
    <property type="entry name" value="Periplasmic binding protein-like II"/>
    <property type="match status" value="1"/>
</dbReference>
<evidence type="ECO:0000256" key="4">
    <source>
        <dbReference type="ARBA" id="ARBA00023163"/>
    </source>
</evidence>
<dbReference type="Gene3D" id="3.40.190.290">
    <property type="match status" value="1"/>
</dbReference>
<dbReference type="InterPro" id="IPR036390">
    <property type="entry name" value="WH_DNA-bd_sf"/>
</dbReference>
<dbReference type="OrthoDB" id="7260751at2"/>
<evidence type="ECO:0000256" key="2">
    <source>
        <dbReference type="ARBA" id="ARBA00023015"/>
    </source>
</evidence>
<dbReference type="PROSITE" id="PS50931">
    <property type="entry name" value="HTH_LYSR"/>
    <property type="match status" value="1"/>
</dbReference>
<accession>A0A4Q2U0L7</accession>
<keyword evidence="4" id="KW-0804">Transcription</keyword>
<dbReference type="EMBL" id="QYBB01000039">
    <property type="protein sequence ID" value="RYC29822.1"/>
    <property type="molecule type" value="Genomic_DNA"/>
</dbReference>
<dbReference type="PRINTS" id="PR00039">
    <property type="entry name" value="HTHLYSR"/>
</dbReference>
<dbReference type="SUPFAM" id="SSF46785">
    <property type="entry name" value="Winged helix' DNA-binding domain"/>
    <property type="match status" value="1"/>
</dbReference>
<protein>
    <submittedName>
        <fullName evidence="6">LysR family transcriptional regulator</fullName>
    </submittedName>
</protein>
<proteinExistence type="inferred from homology"/>
<comment type="similarity">
    <text evidence="1">Belongs to the LysR transcriptional regulatory family.</text>
</comment>
<dbReference type="GO" id="GO:0010628">
    <property type="term" value="P:positive regulation of gene expression"/>
    <property type="evidence" value="ECO:0007669"/>
    <property type="project" value="TreeGrafter"/>
</dbReference>
<comment type="caution">
    <text evidence="6">The sequence shown here is derived from an EMBL/GenBank/DDBJ whole genome shotgun (WGS) entry which is preliminary data.</text>
</comment>
<dbReference type="InterPro" id="IPR036388">
    <property type="entry name" value="WH-like_DNA-bd_sf"/>
</dbReference>
<dbReference type="PANTHER" id="PTHR30427:SF1">
    <property type="entry name" value="TRANSCRIPTIONAL ACTIVATOR PROTEIN LYSR"/>
    <property type="match status" value="1"/>
</dbReference>
<evidence type="ECO:0000256" key="1">
    <source>
        <dbReference type="ARBA" id="ARBA00009437"/>
    </source>
</evidence>
<dbReference type="GO" id="GO:0043565">
    <property type="term" value="F:sequence-specific DNA binding"/>
    <property type="evidence" value="ECO:0007669"/>
    <property type="project" value="TreeGrafter"/>
</dbReference>
<dbReference type="InterPro" id="IPR005119">
    <property type="entry name" value="LysR_subst-bd"/>
</dbReference>
<keyword evidence="7" id="KW-1185">Reference proteome</keyword>
<dbReference type="RefSeq" id="WP_129229065.1">
    <property type="nucleotide sequence ID" value="NZ_QYBB01000039.1"/>
</dbReference>
<reference evidence="6 7" key="1">
    <citation type="submission" date="2018-12" db="EMBL/GenBank/DDBJ databases">
        <authorList>
            <person name="Grouzdev D.S."/>
            <person name="Krutkina M.S."/>
        </authorList>
    </citation>
    <scope>NUCLEOTIDE SEQUENCE [LARGE SCALE GENOMIC DNA]</scope>
    <source>
        <strain evidence="6 7">RmlP026</strain>
    </source>
</reference>
<evidence type="ECO:0000259" key="5">
    <source>
        <dbReference type="PROSITE" id="PS50931"/>
    </source>
</evidence>
<dbReference type="Proteomes" id="UP000290759">
    <property type="component" value="Unassembled WGS sequence"/>
</dbReference>
<dbReference type="PANTHER" id="PTHR30427">
    <property type="entry name" value="TRANSCRIPTIONAL ACTIVATOR PROTEIN LYSR"/>
    <property type="match status" value="1"/>
</dbReference>
<dbReference type="Pfam" id="PF03466">
    <property type="entry name" value="LysR_substrate"/>
    <property type="match status" value="1"/>
</dbReference>
<reference evidence="6 7" key="2">
    <citation type="submission" date="2019-02" db="EMBL/GenBank/DDBJ databases">
        <title>'Lichenibacterium ramalinii' gen. nov. sp. nov., 'Lichenibacterium minor' gen. nov. sp. nov.</title>
        <authorList>
            <person name="Pankratov T."/>
        </authorList>
    </citation>
    <scope>NUCLEOTIDE SEQUENCE [LARGE SCALE GENOMIC DNA]</scope>
    <source>
        <strain evidence="6 7">RmlP026</strain>
    </source>
</reference>
<evidence type="ECO:0000256" key="3">
    <source>
        <dbReference type="ARBA" id="ARBA00023125"/>
    </source>
</evidence>
<keyword evidence="3" id="KW-0238">DNA-binding</keyword>
<dbReference type="Gene3D" id="1.10.10.10">
    <property type="entry name" value="Winged helix-like DNA-binding domain superfamily/Winged helix DNA-binding domain"/>
    <property type="match status" value="1"/>
</dbReference>
<sequence length="305" mass="32760">MTLRQLEILRALIRCSTTVAAARDLGMSQPAVSNALKAMEAQAGFALFERTNNRLFPTVEAMEIHAESETIFALHGRLAARMRDLRDGRSGHLRLVSTPPLGYSVVPPALSRFVAARPRVQVFFDVRRYEGVIESVASGIAELGFALGFDHHPGIASKVVGRGEMVCVMPPDHALAALAVVSPRDLAAHPFVALERGTRLGEAVRGSFEATGTPFRSTIEVRYCNTACVLAGAGAGAAVVDPFSPHQGGSHRLAIRPFRPETPAVSHVLWSEARPLSRLAQTFLAEIHAATRTVSEVTSAVRRGS</sequence>
<dbReference type="Pfam" id="PF00126">
    <property type="entry name" value="HTH_1"/>
    <property type="match status" value="1"/>
</dbReference>
<gene>
    <name evidence="6" type="ORF">D3273_22090</name>
</gene>
<dbReference type="GO" id="GO:0003700">
    <property type="term" value="F:DNA-binding transcription factor activity"/>
    <property type="evidence" value="ECO:0007669"/>
    <property type="project" value="InterPro"/>
</dbReference>
<dbReference type="InterPro" id="IPR000847">
    <property type="entry name" value="LysR_HTH_N"/>
</dbReference>